<organism evidence="2 3">
    <name type="scientific">Dioszegia hungarica</name>
    <dbReference type="NCBI Taxonomy" id="4972"/>
    <lineage>
        <taxon>Eukaryota</taxon>
        <taxon>Fungi</taxon>
        <taxon>Dikarya</taxon>
        <taxon>Basidiomycota</taxon>
        <taxon>Agaricomycotina</taxon>
        <taxon>Tremellomycetes</taxon>
        <taxon>Tremellales</taxon>
        <taxon>Bulleribasidiaceae</taxon>
        <taxon>Dioszegia</taxon>
    </lineage>
</organism>
<proteinExistence type="predicted"/>
<evidence type="ECO:0000256" key="1">
    <source>
        <dbReference type="SAM" id="MobiDB-lite"/>
    </source>
</evidence>
<dbReference type="EMBL" id="JAKWFO010000005">
    <property type="protein sequence ID" value="KAI9635755.1"/>
    <property type="molecule type" value="Genomic_DNA"/>
</dbReference>
<dbReference type="RefSeq" id="XP_052945532.1">
    <property type="nucleotide sequence ID" value="XM_053088653.1"/>
</dbReference>
<dbReference type="Proteomes" id="UP001164286">
    <property type="component" value="Unassembled WGS sequence"/>
</dbReference>
<evidence type="ECO:0000313" key="3">
    <source>
        <dbReference type="Proteomes" id="UP001164286"/>
    </source>
</evidence>
<keyword evidence="3" id="KW-1185">Reference proteome</keyword>
<accession>A0AA38H7E8</accession>
<dbReference type="AlphaFoldDB" id="A0AA38H7E8"/>
<evidence type="ECO:0000313" key="2">
    <source>
        <dbReference type="EMBL" id="KAI9635755.1"/>
    </source>
</evidence>
<gene>
    <name evidence="2" type="ORF">MKK02DRAFT_33107</name>
</gene>
<sequence length="934" mass="105696">MYDRTSPGLTLHLRYMHIQLDPSSTMYDGPPRPEDGTISSAPEGYHLGAQRTPKGPKARREFLWRPLCPGDYWKVPKGKTQITDAILTKTQDLVDKTKDMMLATGELFQPVYEAHPIDPAADGTAEIYSFPLWQRATAVYYQLACRLPYLAQVQSLALVYQAMEYKNKVDGSLREAMKDLHYRLLNAPVVSLGEAVMFAREHKKQADSHMTNTVALGTAVARYVHAITVLLPWFPSEYYMAPWEARLNGVGGLLVKCNINLAMVAMHALQNYGVAAQILGTISSLACLSNWEKAKILHLQSKCATHIQAACAKPLPDPIDQAAIFAAKRDTYLVTPLGQLADEPWIGDFSPERFSKHYLALRAECDLDHERSQIRPRARRRVEVEKPDSPMAKWHTSIKWYQVIQEQLEGAEDDAEGDLAANNALRRSGYVSKTSWQCGERVVTVRTDSTCSRDHSSSPRSPAPSFIAFLATSPRSNPMTTPNPSPSKATIYSESSRGLTIHLRWMHYDLDPSSPHFRRHRHRPYHTVIANEEERCDFAVQRLPIGEESRHKFLWAALFCADWDARGDAKAIIMGIYESAAAEIAKAEDVMRGAGPIFQDIYADWCADMLRDEEHAGDIQTSPAYQETTSVYFQLASRIPYLRQVQSLMVACNVAGLNHTVAEPIREAVTAVWYDLNDTPDLNVASSMDLAYGYKDKGDKAAEENDGPGAVSNYVHAIKVLLPWYPSEYWIAPWEARVLGLGGLIVKLNINIAIVLRSFFGNFKSAYHILDNISSSVCATNWEKAKILHLQGDCLLELTVGEVPVNECEWELDPDPLPDIHYLDLLRRRDGYQQHPLGRLANPTWITDFSPMEFIGHYHELALRSLGQRNRPWYMYDRTEAALRVCQWINRMKTLHVSWAVDVKKEPVECRDLEVENAMIEEKGRSEFWDFRTE</sequence>
<name>A0AA38H7E8_9TREE</name>
<comment type="caution">
    <text evidence="2">The sequence shown here is derived from an EMBL/GenBank/DDBJ whole genome shotgun (WGS) entry which is preliminary data.</text>
</comment>
<feature type="region of interest" description="Disordered" evidence="1">
    <location>
        <begin position="23"/>
        <end position="57"/>
    </location>
</feature>
<protein>
    <submittedName>
        <fullName evidence="2">Uncharacterized protein</fullName>
    </submittedName>
</protein>
<reference evidence="2" key="1">
    <citation type="journal article" date="2022" name="G3 (Bethesda)">
        <title>High quality genome of the basidiomycete yeast Dioszegia hungarica PDD-24b-2 isolated from cloud water.</title>
        <authorList>
            <person name="Jarrige D."/>
            <person name="Haridas S."/>
            <person name="Bleykasten-Grosshans C."/>
            <person name="Joly M."/>
            <person name="Nadalig T."/>
            <person name="Sancelme M."/>
            <person name="Vuilleumier S."/>
            <person name="Grigoriev I.V."/>
            <person name="Amato P."/>
            <person name="Bringel F."/>
        </authorList>
    </citation>
    <scope>NUCLEOTIDE SEQUENCE</scope>
    <source>
        <strain evidence="2">PDD-24b-2</strain>
    </source>
</reference>
<dbReference type="GeneID" id="77727858"/>